<dbReference type="InterPro" id="IPR033121">
    <property type="entry name" value="PEPTIDASE_A1"/>
</dbReference>
<dbReference type="InterPro" id="IPR001461">
    <property type="entry name" value="Aspartic_peptidase_A1"/>
</dbReference>
<reference evidence="9" key="1">
    <citation type="submission" date="2023-10" db="EMBL/GenBank/DDBJ databases">
        <authorList>
            <person name="Noh H."/>
        </authorList>
    </citation>
    <scope>NUCLEOTIDE SEQUENCE</scope>
    <source>
        <strain evidence="9">DUCC4014</strain>
    </source>
</reference>
<dbReference type="RefSeq" id="XP_062628585.1">
    <property type="nucleotide sequence ID" value="XM_062772601.1"/>
</dbReference>
<dbReference type="PRINTS" id="PR00792">
    <property type="entry name" value="PEPSIN"/>
</dbReference>
<dbReference type="GO" id="GO:0004190">
    <property type="term" value="F:aspartic-type endopeptidase activity"/>
    <property type="evidence" value="ECO:0007669"/>
    <property type="project" value="UniProtKB-KW"/>
</dbReference>
<evidence type="ECO:0000259" key="8">
    <source>
        <dbReference type="PROSITE" id="PS51767"/>
    </source>
</evidence>
<organism evidence="9 10">
    <name type="scientific">Vanrija pseudolonga</name>
    <dbReference type="NCBI Taxonomy" id="143232"/>
    <lineage>
        <taxon>Eukaryota</taxon>
        <taxon>Fungi</taxon>
        <taxon>Dikarya</taxon>
        <taxon>Basidiomycota</taxon>
        <taxon>Agaricomycotina</taxon>
        <taxon>Tremellomycetes</taxon>
        <taxon>Trichosporonales</taxon>
        <taxon>Trichosporonaceae</taxon>
        <taxon>Vanrija</taxon>
    </lineage>
</organism>
<evidence type="ECO:0000256" key="3">
    <source>
        <dbReference type="ARBA" id="ARBA00022750"/>
    </source>
</evidence>
<feature type="active site" evidence="5">
    <location>
        <position position="67"/>
    </location>
</feature>
<evidence type="ECO:0000256" key="1">
    <source>
        <dbReference type="ARBA" id="ARBA00007447"/>
    </source>
</evidence>
<dbReference type="FunFam" id="2.40.70.10:FF:000115">
    <property type="entry name" value="Lysosomal aspartic protease"/>
    <property type="match status" value="1"/>
</dbReference>
<dbReference type="PROSITE" id="PS51767">
    <property type="entry name" value="PEPTIDASE_A1"/>
    <property type="match status" value="1"/>
</dbReference>
<dbReference type="EMBL" id="CP086717">
    <property type="protein sequence ID" value="WOO82553.1"/>
    <property type="molecule type" value="Genomic_DNA"/>
</dbReference>
<dbReference type="Pfam" id="PF00026">
    <property type="entry name" value="Asp"/>
    <property type="match status" value="1"/>
</dbReference>
<proteinExistence type="inferred from homology"/>
<dbReference type="InterPro" id="IPR001969">
    <property type="entry name" value="Aspartic_peptidase_AS"/>
</dbReference>
<evidence type="ECO:0000256" key="7">
    <source>
        <dbReference type="RuleBase" id="RU000454"/>
    </source>
</evidence>
<dbReference type="InterPro" id="IPR021109">
    <property type="entry name" value="Peptidase_aspartic_dom_sf"/>
</dbReference>
<feature type="disulfide bond" evidence="6">
    <location>
        <begin position="80"/>
        <end position="85"/>
    </location>
</feature>
<feature type="active site" evidence="5">
    <location>
        <position position="266"/>
    </location>
</feature>
<evidence type="ECO:0000256" key="2">
    <source>
        <dbReference type="ARBA" id="ARBA00022670"/>
    </source>
</evidence>
<evidence type="ECO:0000256" key="5">
    <source>
        <dbReference type="PIRSR" id="PIRSR601461-1"/>
    </source>
</evidence>
<evidence type="ECO:0000256" key="4">
    <source>
        <dbReference type="ARBA" id="ARBA00022801"/>
    </source>
</evidence>
<dbReference type="PANTHER" id="PTHR47966:SF6">
    <property type="entry name" value="PEPTIDASE A1 DOMAIN-CONTAINING PROTEIN"/>
    <property type="match status" value="1"/>
</dbReference>
<protein>
    <submittedName>
        <fullName evidence="9">Pepsin A</fullName>
    </submittedName>
</protein>
<dbReference type="PANTHER" id="PTHR47966">
    <property type="entry name" value="BETA-SITE APP-CLEAVING ENZYME, ISOFORM A-RELATED"/>
    <property type="match status" value="1"/>
</dbReference>
<dbReference type="GeneID" id="87809264"/>
<evidence type="ECO:0000256" key="6">
    <source>
        <dbReference type="PIRSR" id="PIRSR601461-2"/>
    </source>
</evidence>
<dbReference type="PROSITE" id="PS00141">
    <property type="entry name" value="ASP_PROTEASE"/>
    <property type="match status" value="1"/>
</dbReference>
<keyword evidence="10" id="KW-1185">Reference proteome</keyword>
<dbReference type="SUPFAM" id="SSF50630">
    <property type="entry name" value="Acid proteases"/>
    <property type="match status" value="1"/>
</dbReference>
<evidence type="ECO:0000313" key="9">
    <source>
        <dbReference type="EMBL" id="WOO82553.1"/>
    </source>
</evidence>
<keyword evidence="4 7" id="KW-0378">Hydrolase</keyword>
<sequence>MRRKYIDEFGDADGLLAREESALEKKRKKRGRVPPSEVALNEWGRDVMYTGAVSIGTPPQTFEMNFDTGSASMYVFDSTCSPKQCKGSDVYHANSSSTFRDPHLPPGNLTYGMGCAYGHWGTDVVQVGASRVNNQMFLRASQYHEGFWYSNATGLMGLAWKTSQNVDMPFWQSIASSWNDTRFGVYLARANATDLADAARVNKVDPAEVALSGGSITFGGVNESLYNGDINYIPLVGRDYWRIPLEYIEVNSEAVATGIANLAAIDTGSTLIVGPQDIVENFYAKVPGAEPRPHWDGFWWFPCESVYNLSVALHFGGTAYPINPMDVIYATGDGTCTGGIVSSSSQSQLSGGRIQWVIGDVFLKNVYSVFQYAPPSRAGVRHTEWG</sequence>
<dbReference type="Proteomes" id="UP000827549">
    <property type="component" value="Chromosome 4"/>
</dbReference>
<comment type="similarity">
    <text evidence="1 7">Belongs to the peptidase A1 family.</text>
</comment>
<feature type="domain" description="Peptidase A1" evidence="8">
    <location>
        <begin position="49"/>
        <end position="381"/>
    </location>
</feature>
<dbReference type="CDD" id="cd05471">
    <property type="entry name" value="pepsin_like"/>
    <property type="match status" value="1"/>
</dbReference>
<dbReference type="AlphaFoldDB" id="A0AAF0YFG4"/>
<evidence type="ECO:0000313" key="10">
    <source>
        <dbReference type="Proteomes" id="UP000827549"/>
    </source>
</evidence>
<dbReference type="Gene3D" id="2.40.70.10">
    <property type="entry name" value="Acid Proteases"/>
    <property type="match status" value="2"/>
</dbReference>
<keyword evidence="3 7" id="KW-0064">Aspartyl protease</keyword>
<accession>A0AAF0YFG4</accession>
<gene>
    <name evidence="9" type="primary">PGA_0</name>
    <name evidence="9" type="ORF">LOC62_04G006037</name>
</gene>
<keyword evidence="2 7" id="KW-0645">Protease</keyword>
<name>A0AAF0YFG4_9TREE</name>
<dbReference type="GO" id="GO:0006508">
    <property type="term" value="P:proteolysis"/>
    <property type="evidence" value="ECO:0007669"/>
    <property type="project" value="UniProtKB-KW"/>
</dbReference>
<keyword evidence="6" id="KW-1015">Disulfide bond</keyword>
<dbReference type="InterPro" id="IPR034164">
    <property type="entry name" value="Pepsin-like_dom"/>
</dbReference>